<dbReference type="SUPFAM" id="SSF51695">
    <property type="entry name" value="PLC-like phosphodiesterases"/>
    <property type="match status" value="1"/>
</dbReference>
<dbReference type="Pfam" id="PF26146">
    <property type="entry name" value="PI-PLC_X"/>
    <property type="match status" value="1"/>
</dbReference>
<dbReference type="Gene3D" id="3.20.20.190">
    <property type="entry name" value="Phosphatidylinositol (PI) phosphodiesterase"/>
    <property type="match status" value="1"/>
</dbReference>
<dbReference type="AlphaFoldDB" id="A0A9P7S3K7"/>
<accession>A0A9P7S3K7</accession>
<name>A0A9P7S3K7_9AGAR</name>
<reference evidence="2" key="1">
    <citation type="journal article" date="2021" name="Genome Biol. Evol.">
        <title>The assembled and annotated genome of the fairy-ring fungus Marasmius oreades.</title>
        <authorList>
            <person name="Hiltunen M."/>
            <person name="Ament-Velasquez S.L."/>
            <person name="Johannesson H."/>
        </authorList>
    </citation>
    <scope>NUCLEOTIDE SEQUENCE</scope>
    <source>
        <strain evidence="2">03SP1</strain>
    </source>
</reference>
<dbReference type="InterPro" id="IPR051057">
    <property type="entry name" value="PI-PLC_domain"/>
</dbReference>
<dbReference type="GO" id="GO:0006629">
    <property type="term" value="P:lipid metabolic process"/>
    <property type="evidence" value="ECO:0007669"/>
    <property type="project" value="InterPro"/>
</dbReference>
<keyword evidence="1" id="KW-1133">Transmembrane helix</keyword>
<keyword evidence="3" id="KW-1185">Reference proteome</keyword>
<protein>
    <recommendedName>
        <fullName evidence="4">PLC-like phosphodiesterase</fullName>
    </recommendedName>
</protein>
<dbReference type="RefSeq" id="XP_043010947.1">
    <property type="nucleotide sequence ID" value="XM_043152860.1"/>
</dbReference>
<dbReference type="GeneID" id="66077149"/>
<evidence type="ECO:0000313" key="2">
    <source>
        <dbReference type="EMBL" id="KAG7094477.1"/>
    </source>
</evidence>
<evidence type="ECO:0000256" key="1">
    <source>
        <dbReference type="SAM" id="Phobius"/>
    </source>
</evidence>
<dbReference type="KEGG" id="more:E1B28_008073"/>
<dbReference type="PANTHER" id="PTHR13593">
    <property type="match status" value="1"/>
</dbReference>
<dbReference type="Proteomes" id="UP001049176">
    <property type="component" value="Chromosome 4"/>
</dbReference>
<keyword evidence="1" id="KW-0472">Membrane</keyword>
<dbReference type="OrthoDB" id="7984201at2759"/>
<keyword evidence="1" id="KW-0812">Transmembrane</keyword>
<gene>
    <name evidence="2" type="ORF">E1B28_008073</name>
</gene>
<dbReference type="GO" id="GO:0008081">
    <property type="term" value="F:phosphoric diester hydrolase activity"/>
    <property type="evidence" value="ECO:0007669"/>
    <property type="project" value="InterPro"/>
</dbReference>
<evidence type="ECO:0008006" key="4">
    <source>
        <dbReference type="Google" id="ProtNLM"/>
    </source>
</evidence>
<dbReference type="EMBL" id="CM032184">
    <property type="protein sequence ID" value="KAG7094477.1"/>
    <property type="molecule type" value="Genomic_DNA"/>
</dbReference>
<evidence type="ECO:0000313" key="3">
    <source>
        <dbReference type="Proteomes" id="UP001049176"/>
    </source>
</evidence>
<dbReference type="PANTHER" id="PTHR13593:SF140">
    <property type="entry name" value="PLC-LIKE PHOSPHODIESTERASE"/>
    <property type="match status" value="1"/>
</dbReference>
<organism evidence="2 3">
    <name type="scientific">Marasmius oreades</name>
    <name type="common">fairy-ring Marasmius</name>
    <dbReference type="NCBI Taxonomy" id="181124"/>
    <lineage>
        <taxon>Eukaryota</taxon>
        <taxon>Fungi</taxon>
        <taxon>Dikarya</taxon>
        <taxon>Basidiomycota</taxon>
        <taxon>Agaricomycotina</taxon>
        <taxon>Agaricomycetes</taxon>
        <taxon>Agaricomycetidae</taxon>
        <taxon>Agaricales</taxon>
        <taxon>Marasmiineae</taxon>
        <taxon>Marasmiaceae</taxon>
        <taxon>Marasmius</taxon>
    </lineage>
</organism>
<comment type="caution">
    <text evidence="2">The sequence shown here is derived from an EMBL/GenBank/DDBJ whole genome shotgun (WGS) entry which is preliminary data.</text>
</comment>
<feature type="transmembrane region" description="Helical" evidence="1">
    <location>
        <begin position="12"/>
        <end position="35"/>
    </location>
</feature>
<dbReference type="InterPro" id="IPR017946">
    <property type="entry name" value="PLC-like_Pdiesterase_TIM-brl"/>
</dbReference>
<sequence>MEVFDQQASPSTAMYFLPHILQSLAFAATTFGLLVPQAKRATVCNGHAELCLRSYGNVTFLGSHDSFAFSENPFALARTQEVDIPSQLALGVRFLQAQAHMNDGQLHFCHTDCVLFDGGTVVDYLGKVKTFLDANPNEVITLLFTNPEGASIADVWKPAFDDSGITPLTFVPPHQPMKRSEWPTLGELIDSGKRVVVFLDAGAENGGVESILPEFTMIWEPPFSSTDKNFPCRVDRIEGPLTPADHMYMLNHNLNVEIVDGVLLSDRVDAPTTNGIASIMADANGCRGFADGLPPNFVMLDYVNVGQGLTAVNQLNGLA</sequence>
<proteinExistence type="predicted"/>